<sequence length="284" mass="28170">MREGRHGLRGEAERVAARVRAVVGDEAGPRDVGTDDVSGRATPGEPRPSRFGVRIDPGRRSVVAVGVVVVVAAVLTGLWVLSSRPRSMPVAEPEPTVPGASALVPSAGGAIPSGVQPSGVHPSGAVSSSSGAAGGALVVVDVAGKVRRPGLYRLPAGARVDDALKAAGGARRGVDLSSLNLAARLVDGQQIAVGRPGAAAPAPGGPSPAGASPSSGGGASGGLVDLNTATLDQLETLPGIGPALGQRILDYRTEHGSFASVDQLDDVSGIGTVTFTRLKPLVTV</sequence>
<dbReference type="InterPro" id="IPR019554">
    <property type="entry name" value="Soluble_ligand-bd"/>
</dbReference>
<dbReference type="RefSeq" id="WP_200800148.1">
    <property type="nucleotide sequence ID" value="NZ_FQVU01000003.1"/>
</dbReference>
<proteinExistence type="predicted"/>
<dbReference type="STRING" id="1206085.SAMN05443575_2109"/>
<keyword evidence="5" id="KW-1185">Reference proteome</keyword>
<dbReference type="AlphaFoldDB" id="A0A1M5KBY8"/>
<dbReference type="PANTHER" id="PTHR21180">
    <property type="entry name" value="ENDONUCLEASE/EXONUCLEASE/PHOSPHATASE FAMILY DOMAIN-CONTAINING PROTEIN 1"/>
    <property type="match status" value="1"/>
</dbReference>
<feature type="region of interest" description="Disordered" evidence="1">
    <location>
        <begin position="195"/>
        <end position="222"/>
    </location>
</feature>
<dbReference type="GO" id="GO:0015628">
    <property type="term" value="P:protein secretion by the type II secretion system"/>
    <property type="evidence" value="ECO:0007669"/>
    <property type="project" value="TreeGrafter"/>
</dbReference>
<name>A0A1M5KBY8_9ACTN</name>
<feature type="region of interest" description="Disordered" evidence="1">
    <location>
        <begin position="108"/>
        <end position="131"/>
    </location>
</feature>
<dbReference type="Proteomes" id="UP000186132">
    <property type="component" value="Unassembled WGS sequence"/>
</dbReference>
<dbReference type="InterPro" id="IPR010994">
    <property type="entry name" value="RuvA_2-like"/>
</dbReference>
<dbReference type="Gene3D" id="3.10.560.10">
    <property type="entry name" value="Outer membrane lipoprotein wza domain like"/>
    <property type="match status" value="1"/>
</dbReference>
<dbReference type="SUPFAM" id="SSF47781">
    <property type="entry name" value="RuvA domain 2-like"/>
    <property type="match status" value="1"/>
</dbReference>
<evidence type="ECO:0000256" key="2">
    <source>
        <dbReference type="SAM" id="Phobius"/>
    </source>
</evidence>
<protein>
    <submittedName>
        <fullName evidence="4">Competence protein ComEA</fullName>
    </submittedName>
</protein>
<dbReference type="GO" id="GO:0015627">
    <property type="term" value="C:type II protein secretion system complex"/>
    <property type="evidence" value="ECO:0007669"/>
    <property type="project" value="TreeGrafter"/>
</dbReference>
<feature type="compositionally biased region" description="Low complexity" evidence="1">
    <location>
        <begin position="196"/>
        <end position="214"/>
    </location>
</feature>
<evidence type="ECO:0000313" key="4">
    <source>
        <dbReference type="EMBL" id="SHG50257.1"/>
    </source>
</evidence>
<reference evidence="4 5" key="1">
    <citation type="submission" date="2016-11" db="EMBL/GenBank/DDBJ databases">
        <authorList>
            <person name="Jaros S."/>
            <person name="Januszkiewicz K."/>
            <person name="Wedrychowicz H."/>
        </authorList>
    </citation>
    <scope>NUCLEOTIDE SEQUENCE [LARGE SCALE GENOMIC DNA]</scope>
    <source>
        <strain evidence="4 5">DSM 45627</strain>
    </source>
</reference>
<feature type="transmembrane region" description="Helical" evidence="2">
    <location>
        <begin position="62"/>
        <end position="81"/>
    </location>
</feature>
<keyword evidence="2" id="KW-1133">Transmembrane helix</keyword>
<dbReference type="Pfam" id="PF12836">
    <property type="entry name" value="HHH_3"/>
    <property type="match status" value="1"/>
</dbReference>
<evidence type="ECO:0000259" key="3">
    <source>
        <dbReference type="Pfam" id="PF10531"/>
    </source>
</evidence>
<keyword evidence="2" id="KW-0472">Membrane</keyword>
<dbReference type="Pfam" id="PF10531">
    <property type="entry name" value="SLBB"/>
    <property type="match status" value="1"/>
</dbReference>
<organism evidence="4 5">
    <name type="scientific">Jatrophihabitans endophyticus</name>
    <dbReference type="NCBI Taxonomy" id="1206085"/>
    <lineage>
        <taxon>Bacteria</taxon>
        <taxon>Bacillati</taxon>
        <taxon>Actinomycetota</taxon>
        <taxon>Actinomycetes</taxon>
        <taxon>Jatrophihabitantales</taxon>
        <taxon>Jatrophihabitantaceae</taxon>
        <taxon>Jatrophihabitans</taxon>
    </lineage>
</organism>
<keyword evidence="2" id="KW-0812">Transmembrane</keyword>
<feature type="region of interest" description="Disordered" evidence="1">
    <location>
        <begin position="20"/>
        <end position="50"/>
    </location>
</feature>
<dbReference type="InterPro" id="IPR051675">
    <property type="entry name" value="Endo/Exo/Phosphatase_dom_1"/>
</dbReference>
<accession>A0A1M5KBY8</accession>
<evidence type="ECO:0000313" key="5">
    <source>
        <dbReference type="Proteomes" id="UP000186132"/>
    </source>
</evidence>
<dbReference type="PANTHER" id="PTHR21180:SF32">
    <property type="entry name" value="ENDONUCLEASE_EXONUCLEASE_PHOSPHATASE FAMILY DOMAIN-CONTAINING PROTEIN 1"/>
    <property type="match status" value="1"/>
</dbReference>
<gene>
    <name evidence="4" type="ORF">SAMN05443575_2109</name>
</gene>
<dbReference type="Gene3D" id="1.10.150.320">
    <property type="entry name" value="Photosystem II 12 kDa extrinsic protein"/>
    <property type="match status" value="1"/>
</dbReference>
<feature type="compositionally biased region" description="Low complexity" evidence="1">
    <location>
        <begin position="118"/>
        <end position="131"/>
    </location>
</feature>
<feature type="domain" description="Soluble ligand binding" evidence="3">
    <location>
        <begin position="139"/>
        <end position="192"/>
    </location>
</feature>
<dbReference type="EMBL" id="FQVU01000003">
    <property type="protein sequence ID" value="SHG50257.1"/>
    <property type="molecule type" value="Genomic_DNA"/>
</dbReference>
<evidence type="ECO:0000256" key="1">
    <source>
        <dbReference type="SAM" id="MobiDB-lite"/>
    </source>
</evidence>